<accession>A0A0G0D239</accession>
<evidence type="ECO:0000313" key="1">
    <source>
        <dbReference type="EMBL" id="KKP88344.1"/>
    </source>
</evidence>
<reference evidence="1 2" key="1">
    <citation type="journal article" date="2015" name="Nature">
        <title>rRNA introns, odd ribosomes, and small enigmatic genomes across a large radiation of phyla.</title>
        <authorList>
            <person name="Brown C.T."/>
            <person name="Hug L.A."/>
            <person name="Thomas B.C."/>
            <person name="Sharon I."/>
            <person name="Castelle C.J."/>
            <person name="Singh A."/>
            <person name="Wilkins M.J."/>
            <person name="Williams K.H."/>
            <person name="Banfield J.F."/>
        </authorList>
    </citation>
    <scope>NUCLEOTIDE SEQUENCE [LARGE SCALE GENOMIC DNA]</scope>
</reference>
<dbReference type="Proteomes" id="UP000034316">
    <property type="component" value="Unassembled WGS sequence"/>
</dbReference>
<evidence type="ECO:0000313" key="2">
    <source>
        <dbReference type="Proteomes" id="UP000034316"/>
    </source>
</evidence>
<dbReference type="AlphaFoldDB" id="A0A0G0D239"/>
<dbReference type="EMBL" id="LBRB01000016">
    <property type="protein sequence ID" value="KKP88344.1"/>
    <property type="molecule type" value="Genomic_DNA"/>
</dbReference>
<feature type="non-terminal residue" evidence="1">
    <location>
        <position position="132"/>
    </location>
</feature>
<name>A0A0G0D239_9BACT</name>
<dbReference type="STRING" id="1618333.UR93_C0016G0009"/>
<proteinExistence type="predicted"/>
<sequence length="132" mass="15259">MKIEIDQSGKIEQTSHTTAIGLSNDIQIAVTITGREKQKLLVHFRKINQRKVFMIVTFCVLIYITLKEVNTDKYEIYIDREYNGYDKFVKSKIVDLFKENSNKSINIHKLHIVSVGRDSNAHKVANFSAKNK</sequence>
<comment type="caution">
    <text evidence="1">The sequence shown here is derived from an EMBL/GenBank/DDBJ whole genome shotgun (WGS) entry which is preliminary data.</text>
</comment>
<organism evidence="1 2">
    <name type="scientific">Berkelbacteria bacterium GW2011_GWA2_35_9</name>
    <dbReference type="NCBI Taxonomy" id="1618333"/>
    <lineage>
        <taxon>Bacteria</taxon>
        <taxon>Candidatus Berkelbacteria</taxon>
    </lineage>
</organism>
<protein>
    <submittedName>
        <fullName evidence="1">Uncharacterized protein</fullName>
    </submittedName>
</protein>
<gene>
    <name evidence="1" type="ORF">UR93_C0016G0009</name>
</gene>